<evidence type="ECO:0000256" key="9">
    <source>
        <dbReference type="ARBA" id="ARBA00023077"/>
    </source>
</evidence>
<dbReference type="GO" id="GO:0009279">
    <property type="term" value="C:cell outer membrane"/>
    <property type="evidence" value="ECO:0007669"/>
    <property type="project" value="UniProtKB-SubCell"/>
</dbReference>
<dbReference type="AlphaFoldDB" id="A0A4R6DNY8"/>
<keyword evidence="19" id="KW-1185">Reference proteome</keyword>
<dbReference type="PROSITE" id="PS01156">
    <property type="entry name" value="TONB_DEPENDENT_REC_2"/>
    <property type="match status" value="1"/>
</dbReference>
<dbReference type="Gene3D" id="2.40.170.20">
    <property type="entry name" value="TonB-dependent receptor, beta-barrel domain"/>
    <property type="match status" value="1"/>
</dbReference>
<keyword evidence="18" id="KW-0675">Receptor</keyword>
<evidence type="ECO:0000256" key="5">
    <source>
        <dbReference type="ARBA" id="ARBA00022692"/>
    </source>
</evidence>
<dbReference type="Pfam" id="PF07715">
    <property type="entry name" value="Plug"/>
    <property type="match status" value="1"/>
</dbReference>
<evidence type="ECO:0000256" key="7">
    <source>
        <dbReference type="ARBA" id="ARBA00023004"/>
    </source>
</evidence>
<gene>
    <name evidence="18" type="ORF">C7389_12623</name>
</gene>
<dbReference type="OrthoDB" id="8538693at2"/>
<evidence type="ECO:0000256" key="14">
    <source>
        <dbReference type="RuleBase" id="RU003357"/>
    </source>
</evidence>
<reference evidence="18 19" key="1">
    <citation type="submission" date="2019-03" db="EMBL/GenBank/DDBJ databases">
        <title>Genomic Encyclopedia of Type Strains, Phase IV (KMG-IV): sequencing the most valuable type-strain genomes for metagenomic binning, comparative biology and taxonomic classification.</title>
        <authorList>
            <person name="Goeker M."/>
        </authorList>
    </citation>
    <scope>NUCLEOTIDE SEQUENCE [LARGE SCALE GENOMIC DNA]</scope>
    <source>
        <strain evidence="18 19">DSM 12121</strain>
    </source>
</reference>
<feature type="domain" description="TonB-dependent receptor plug" evidence="17">
    <location>
        <begin position="54"/>
        <end position="157"/>
    </location>
</feature>
<dbReference type="InterPro" id="IPR036942">
    <property type="entry name" value="Beta-barrel_TonB_sf"/>
</dbReference>
<keyword evidence="3 12" id="KW-1134">Transmembrane beta strand</keyword>
<proteinExistence type="inferred from homology"/>
<feature type="short sequence motif" description="TonB C-terminal box" evidence="13">
    <location>
        <begin position="666"/>
        <end position="683"/>
    </location>
</feature>
<dbReference type="InterPro" id="IPR039426">
    <property type="entry name" value="TonB-dep_rcpt-like"/>
</dbReference>
<name>A0A4R6DNY8_9RHOO</name>
<dbReference type="SUPFAM" id="SSF56935">
    <property type="entry name" value="Porins"/>
    <property type="match status" value="1"/>
</dbReference>
<feature type="chain" id="PRO_5020764944" evidence="15">
    <location>
        <begin position="29"/>
        <end position="683"/>
    </location>
</feature>
<evidence type="ECO:0000256" key="2">
    <source>
        <dbReference type="ARBA" id="ARBA00022448"/>
    </source>
</evidence>
<keyword evidence="6 15" id="KW-0732">Signal</keyword>
<dbReference type="PROSITE" id="PS52016">
    <property type="entry name" value="TONB_DEPENDENT_REC_3"/>
    <property type="match status" value="1"/>
</dbReference>
<dbReference type="GO" id="GO:0006826">
    <property type="term" value="P:iron ion transport"/>
    <property type="evidence" value="ECO:0007669"/>
    <property type="project" value="UniProtKB-KW"/>
</dbReference>
<sequence length="683" mass="74434">MTPPQRQPLAASLCLAFATGALLSPAHAQTAVETPAPTLPPVVVTATKQNRPAFETPASVSVVDGHALESGGMQYLDDVAQQLPNVYFSDFSGGPGTIVIRGMGHGDEESDVASVGVQIDGVSLPLTSLASNLFDLDHVEVLRGPQSLLHGQGYIGGLVALRSRDPGLTFGGTAQIDAGSYGHRRVGLGVDLPLSDRTAVRLTLGRDQGDGYIDNRTLGRSDTTGWGSNFARLKLLHRDEAGGELRLALHHLNRKGDNDLFLRSGHVDDRESVESEAGTNDIDYTVLSAEYTRPLDADTRMTVAAGSSRTQWSYWLPSSVFGATNGYDMDLKSHHAEARLQRTATASSPWDWMAGFYLARTDMDRPYLYDYAPYFRSATQSQVDGTTVAAFGEAGWHFAPQWRLAAGLRLTRDRRELEWSSNQNGAVQSLHRDVSNTVWLPQLTLEYRPDERQFAWAKVSRGYKAAGFNIYATSPVAAGDPYEPEYVNYAELGYRIRGAENLWSVEATAFHAQLRDQQVVVQGQGGVTLTDNAGRSHSQGIELSGTLRPVRTLQLGGQIGYVRAVYDEYTRGTTDYAGQQFSATPRSTVGATMTWRPTADWEMAVAVRHIGRVYLQTNHQADDPYTLADAHLSWYARGWTATVYGKNLGDAKYLTRAISDGAGGVLAVRGAPRTFGVSLAYDF</sequence>
<evidence type="ECO:0000256" key="1">
    <source>
        <dbReference type="ARBA" id="ARBA00004571"/>
    </source>
</evidence>
<evidence type="ECO:0000256" key="13">
    <source>
        <dbReference type="PROSITE-ProRule" id="PRU10144"/>
    </source>
</evidence>
<evidence type="ECO:0000259" key="17">
    <source>
        <dbReference type="Pfam" id="PF07715"/>
    </source>
</evidence>
<dbReference type="Proteomes" id="UP000295129">
    <property type="component" value="Unassembled WGS sequence"/>
</dbReference>
<comment type="caution">
    <text evidence="18">The sequence shown here is derived from an EMBL/GenBank/DDBJ whole genome shotgun (WGS) entry which is preliminary data.</text>
</comment>
<comment type="subcellular location">
    <subcellularLocation>
        <location evidence="1 12">Cell outer membrane</location>
        <topology evidence="1 12">Multi-pass membrane protein</topology>
    </subcellularLocation>
</comment>
<dbReference type="InterPro" id="IPR012910">
    <property type="entry name" value="Plug_dom"/>
</dbReference>
<keyword evidence="4" id="KW-0410">Iron transport</keyword>
<evidence type="ECO:0000256" key="11">
    <source>
        <dbReference type="ARBA" id="ARBA00023237"/>
    </source>
</evidence>
<evidence type="ECO:0000256" key="15">
    <source>
        <dbReference type="SAM" id="SignalP"/>
    </source>
</evidence>
<evidence type="ECO:0000313" key="18">
    <source>
        <dbReference type="EMBL" id="TDN46716.1"/>
    </source>
</evidence>
<organism evidence="18 19">
    <name type="scientific">Azoarcus indigens</name>
    <dbReference type="NCBI Taxonomy" id="29545"/>
    <lineage>
        <taxon>Bacteria</taxon>
        <taxon>Pseudomonadati</taxon>
        <taxon>Pseudomonadota</taxon>
        <taxon>Betaproteobacteria</taxon>
        <taxon>Rhodocyclales</taxon>
        <taxon>Zoogloeaceae</taxon>
        <taxon>Azoarcus</taxon>
    </lineage>
</organism>
<evidence type="ECO:0000256" key="8">
    <source>
        <dbReference type="ARBA" id="ARBA00023065"/>
    </source>
</evidence>
<keyword evidence="5 12" id="KW-0812">Transmembrane</keyword>
<dbReference type="InterPro" id="IPR010917">
    <property type="entry name" value="TonB_rcpt_CS"/>
</dbReference>
<comment type="similarity">
    <text evidence="12 14">Belongs to the TonB-dependent receptor family.</text>
</comment>
<keyword evidence="11 12" id="KW-0998">Cell outer membrane</keyword>
<keyword evidence="8" id="KW-0406">Ion transport</keyword>
<evidence type="ECO:0000256" key="3">
    <source>
        <dbReference type="ARBA" id="ARBA00022452"/>
    </source>
</evidence>
<dbReference type="PANTHER" id="PTHR32552:SF81">
    <property type="entry name" value="TONB-DEPENDENT OUTER MEMBRANE RECEPTOR"/>
    <property type="match status" value="1"/>
</dbReference>
<keyword evidence="2 12" id="KW-0813">Transport</keyword>
<keyword evidence="9 14" id="KW-0798">TonB box</keyword>
<evidence type="ECO:0000259" key="16">
    <source>
        <dbReference type="Pfam" id="PF00593"/>
    </source>
</evidence>
<dbReference type="Pfam" id="PF00593">
    <property type="entry name" value="TonB_dep_Rec_b-barrel"/>
    <property type="match status" value="1"/>
</dbReference>
<evidence type="ECO:0000256" key="4">
    <source>
        <dbReference type="ARBA" id="ARBA00022496"/>
    </source>
</evidence>
<evidence type="ECO:0000313" key="19">
    <source>
        <dbReference type="Proteomes" id="UP000295129"/>
    </source>
</evidence>
<dbReference type="InterPro" id="IPR000531">
    <property type="entry name" value="Beta-barrel_TonB"/>
</dbReference>
<keyword evidence="10 12" id="KW-0472">Membrane</keyword>
<feature type="domain" description="TonB-dependent receptor-like beta-barrel" evidence="16">
    <location>
        <begin position="247"/>
        <end position="648"/>
    </location>
</feature>
<evidence type="ECO:0000256" key="10">
    <source>
        <dbReference type="ARBA" id="ARBA00023136"/>
    </source>
</evidence>
<dbReference type="EMBL" id="SNVV01000026">
    <property type="protein sequence ID" value="TDN46716.1"/>
    <property type="molecule type" value="Genomic_DNA"/>
</dbReference>
<feature type="signal peptide" evidence="15">
    <location>
        <begin position="1"/>
        <end position="28"/>
    </location>
</feature>
<keyword evidence="7" id="KW-0408">Iron</keyword>
<protein>
    <submittedName>
        <fullName evidence="18">Outer membrane receptor protein involved in Fe transport</fullName>
    </submittedName>
</protein>
<dbReference type="PANTHER" id="PTHR32552">
    <property type="entry name" value="FERRICHROME IRON RECEPTOR-RELATED"/>
    <property type="match status" value="1"/>
</dbReference>
<evidence type="ECO:0000256" key="6">
    <source>
        <dbReference type="ARBA" id="ARBA00022729"/>
    </source>
</evidence>
<evidence type="ECO:0000256" key="12">
    <source>
        <dbReference type="PROSITE-ProRule" id="PRU01360"/>
    </source>
</evidence>
<accession>A0A4R6DNY8</accession>